<dbReference type="EMBL" id="BLJN01000002">
    <property type="protein sequence ID" value="GFE80354.1"/>
    <property type="molecule type" value="Genomic_DNA"/>
</dbReference>
<keyword evidence="7" id="KW-1185">Reference proteome</keyword>
<proteinExistence type="predicted"/>
<dbReference type="PANTHER" id="PTHR42837:SF2">
    <property type="entry name" value="MEMBRANE METALLOPROTEASE ARASP2, CHLOROPLASTIC-RELATED"/>
    <property type="match status" value="1"/>
</dbReference>
<keyword evidence="2" id="KW-0175">Coiled coil</keyword>
<evidence type="ECO:0000256" key="3">
    <source>
        <dbReference type="SAM" id="MobiDB-lite"/>
    </source>
</evidence>
<keyword evidence="4" id="KW-0732">Signal</keyword>
<dbReference type="PANTHER" id="PTHR42837">
    <property type="entry name" value="REGULATOR OF SIGMA-E PROTEASE RSEP"/>
    <property type="match status" value="1"/>
</dbReference>
<dbReference type="InterPro" id="IPR036034">
    <property type="entry name" value="PDZ_sf"/>
</dbReference>
<dbReference type="GO" id="GO:0006508">
    <property type="term" value="P:proteolysis"/>
    <property type="evidence" value="ECO:0007669"/>
    <property type="project" value="InterPro"/>
</dbReference>
<sequence length="360" mass="38250">MTTRSLRSTTMVRVALLAVAAAVATASVSAAEVEKKPEQSQAEIEKKLEDARRRLDAAAREVAQLSMSMSDFSVPQMRHFTGFGPPRAMLGINLGPRGEEQSEGVAIVSVSPGGAAESAGLKAGDVLLSVGDKQLKRTDDLTAREVLLKELGEVKPGEKVQLRYRRDKKVATATVTAQGWDRMFTTLPMAVRGNIAKTMGPGFPMGPPLGAMRAVGVFGSAELVPLTPKLGQYFGTDKGLLVVRAPADSRLKLEDGDVIVDIDGRTPANPGHAFRILGSYQAGEKLTLNVLRQKKKMSFDITIPDSPAAARALPFMFHERVEGPDGPHEDIMIGPGPGGPPLPPPPPGERGVISIVDEPA</sequence>
<dbReference type="RefSeq" id="WP_161812051.1">
    <property type="nucleotide sequence ID" value="NZ_BLJN01000002.1"/>
</dbReference>
<evidence type="ECO:0000313" key="7">
    <source>
        <dbReference type="Proteomes" id="UP000445000"/>
    </source>
</evidence>
<evidence type="ECO:0000256" key="2">
    <source>
        <dbReference type="SAM" id="Coils"/>
    </source>
</evidence>
<dbReference type="InterPro" id="IPR004387">
    <property type="entry name" value="Pept_M50_Zn"/>
</dbReference>
<dbReference type="SUPFAM" id="SSF50156">
    <property type="entry name" value="PDZ domain-like"/>
    <property type="match status" value="2"/>
</dbReference>
<feature type="signal peptide" evidence="4">
    <location>
        <begin position="1"/>
        <end position="30"/>
    </location>
</feature>
<feature type="coiled-coil region" evidence="2">
    <location>
        <begin position="41"/>
        <end position="68"/>
    </location>
</feature>
<dbReference type="PROSITE" id="PS50106">
    <property type="entry name" value="PDZ"/>
    <property type="match status" value="1"/>
</dbReference>
<feature type="domain" description="PDZ" evidence="5">
    <location>
        <begin position="73"/>
        <end position="147"/>
    </location>
</feature>
<feature type="chain" id="PRO_5032721646" description="PDZ domain-containing protein" evidence="4">
    <location>
        <begin position="31"/>
        <end position="360"/>
    </location>
</feature>
<dbReference type="Pfam" id="PF13180">
    <property type="entry name" value="PDZ_2"/>
    <property type="match status" value="1"/>
</dbReference>
<reference evidence="7" key="1">
    <citation type="submission" date="2020-01" db="EMBL/GenBank/DDBJ databases">
        <title>'Steroidobacter agaridevorans' sp. nov., agar-degrading bacteria isolated from rhizosphere soils.</title>
        <authorList>
            <person name="Ikenaga M."/>
            <person name="Kataoka M."/>
            <person name="Murouchi A."/>
            <person name="Katsuragi S."/>
            <person name="Sakai M."/>
        </authorList>
    </citation>
    <scope>NUCLEOTIDE SEQUENCE [LARGE SCALE GENOMIC DNA]</scope>
    <source>
        <strain evidence="7">YU21-B</strain>
    </source>
</reference>
<feature type="compositionally biased region" description="Pro residues" evidence="3">
    <location>
        <begin position="337"/>
        <end position="348"/>
    </location>
</feature>
<dbReference type="GO" id="GO:0016020">
    <property type="term" value="C:membrane"/>
    <property type="evidence" value="ECO:0007669"/>
    <property type="project" value="InterPro"/>
</dbReference>
<protein>
    <recommendedName>
        <fullName evidence="5">PDZ domain-containing protein</fullName>
    </recommendedName>
</protein>
<comment type="caution">
    <text evidence="6">The sequence shown here is derived from an EMBL/GenBank/DDBJ whole genome shotgun (WGS) entry which is preliminary data.</text>
</comment>
<name>A0A829YAH8_9GAMM</name>
<dbReference type="InterPro" id="IPR001478">
    <property type="entry name" value="PDZ"/>
</dbReference>
<evidence type="ECO:0000259" key="5">
    <source>
        <dbReference type="PROSITE" id="PS50106"/>
    </source>
</evidence>
<evidence type="ECO:0000256" key="1">
    <source>
        <dbReference type="ARBA" id="ARBA00001947"/>
    </source>
</evidence>
<dbReference type="AlphaFoldDB" id="A0A829YAH8"/>
<comment type="cofactor">
    <cofactor evidence="1">
        <name>Zn(2+)</name>
        <dbReference type="ChEBI" id="CHEBI:29105"/>
    </cofactor>
</comment>
<accession>A0A829YAH8</accession>
<dbReference type="Gene3D" id="2.30.42.10">
    <property type="match status" value="2"/>
</dbReference>
<evidence type="ECO:0000256" key="4">
    <source>
        <dbReference type="SAM" id="SignalP"/>
    </source>
</evidence>
<feature type="region of interest" description="Disordered" evidence="3">
    <location>
        <begin position="328"/>
        <end position="360"/>
    </location>
</feature>
<evidence type="ECO:0000313" key="6">
    <source>
        <dbReference type="EMBL" id="GFE80354.1"/>
    </source>
</evidence>
<organism evidence="6 7">
    <name type="scientific">Steroidobacter agaridevorans</name>
    <dbReference type="NCBI Taxonomy" id="2695856"/>
    <lineage>
        <taxon>Bacteria</taxon>
        <taxon>Pseudomonadati</taxon>
        <taxon>Pseudomonadota</taxon>
        <taxon>Gammaproteobacteria</taxon>
        <taxon>Steroidobacterales</taxon>
        <taxon>Steroidobacteraceae</taxon>
        <taxon>Steroidobacter</taxon>
    </lineage>
</organism>
<dbReference type="GO" id="GO:0004222">
    <property type="term" value="F:metalloendopeptidase activity"/>
    <property type="evidence" value="ECO:0007669"/>
    <property type="project" value="InterPro"/>
</dbReference>
<gene>
    <name evidence="6" type="ORF">GCM10011487_23540</name>
</gene>
<dbReference type="SMART" id="SM00228">
    <property type="entry name" value="PDZ"/>
    <property type="match status" value="2"/>
</dbReference>
<dbReference type="Proteomes" id="UP000445000">
    <property type="component" value="Unassembled WGS sequence"/>
</dbReference>